<evidence type="ECO:0000256" key="3">
    <source>
        <dbReference type="ARBA" id="ARBA00031870"/>
    </source>
</evidence>
<comment type="similarity">
    <text evidence="2">Belongs to the pseudouridine synthase RluA family.</text>
</comment>
<organism evidence="6 7">
    <name type="scientific">Yanshouia hominis</name>
    <dbReference type="NCBI Taxonomy" id="2763673"/>
    <lineage>
        <taxon>Bacteria</taxon>
        <taxon>Bacillati</taxon>
        <taxon>Bacillota</taxon>
        <taxon>Clostridia</taxon>
        <taxon>Eubacteriales</taxon>
        <taxon>Oscillospiraceae</taxon>
        <taxon>Yanshouia</taxon>
    </lineage>
</organism>
<comment type="caution">
    <text evidence="6">The sequence shown here is derived from an EMBL/GenBank/DDBJ whole genome shotgun (WGS) entry which is preliminary data.</text>
</comment>
<protein>
    <recommendedName>
        <fullName evidence="3">RNA pseudouridylate synthase</fullName>
    </recommendedName>
    <alternativeName>
        <fullName evidence="4">RNA-uridine isomerase</fullName>
    </alternativeName>
</protein>
<evidence type="ECO:0000313" key="6">
    <source>
        <dbReference type="EMBL" id="MBC8574961.1"/>
    </source>
</evidence>
<proteinExistence type="inferred from homology"/>
<dbReference type="PANTHER" id="PTHR21600:SF87">
    <property type="entry name" value="RNA PSEUDOURIDYLATE SYNTHASE DOMAIN-CONTAINING PROTEIN 1"/>
    <property type="match status" value="1"/>
</dbReference>
<dbReference type="RefSeq" id="WP_262398656.1">
    <property type="nucleotide sequence ID" value="NZ_JACRTB010000002.1"/>
</dbReference>
<dbReference type="EMBL" id="JACRTB010000002">
    <property type="protein sequence ID" value="MBC8574961.1"/>
    <property type="molecule type" value="Genomic_DNA"/>
</dbReference>
<evidence type="ECO:0000256" key="4">
    <source>
        <dbReference type="ARBA" id="ARBA00033164"/>
    </source>
</evidence>
<gene>
    <name evidence="6" type="ORF">H8717_00850</name>
</gene>
<dbReference type="CDD" id="cd02869">
    <property type="entry name" value="PseudoU_synth_RluA_like"/>
    <property type="match status" value="1"/>
</dbReference>
<dbReference type="PANTHER" id="PTHR21600">
    <property type="entry name" value="MITOCHONDRIAL RNA PSEUDOURIDINE SYNTHASE"/>
    <property type="match status" value="1"/>
</dbReference>
<feature type="domain" description="Pseudouridine synthase RsuA/RluA-like" evidence="5">
    <location>
        <begin position="88"/>
        <end position="225"/>
    </location>
</feature>
<dbReference type="Proteomes" id="UP000658131">
    <property type="component" value="Unassembled WGS sequence"/>
</dbReference>
<dbReference type="InterPro" id="IPR020103">
    <property type="entry name" value="PsdUridine_synth_cat_dom_sf"/>
</dbReference>
<name>A0ABR7NEX3_9FIRM</name>
<evidence type="ECO:0000256" key="2">
    <source>
        <dbReference type="ARBA" id="ARBA00010876"/>
    </source>
</evidence>
<evidence type="ECO:0000313" key="7">
    <source>
        <dbReference type="Proteomes" id="UP000658131"/>
    </source>
</evidence>
<keyword evidence="7" id="KW-1185">Reference proteome</keyword>
<evidence type="ECO:0000256" key="1">
    <source>
        <dbReference type="ARBA" id="ARBA00000073"/>
    </source>
</evidence>
<reference evidence="6 7" key="1">
    <citation type="submission" date="2020-08" db="EMBL/GenBank/DDBJ databases">
        <title>Genome public.</title>
        <authorList>
            <person name="Liu C."/>
            <person name="Sun Q."/>
        </authorList>
    </citation>
    <scope>NUCLEOTIDE SEQUENCE [LARGE SCALE GENOMIC DNA]</scope>
    <source>
        <strain evidence="6 7">BX1</strain>
    </source>
</reference>
<evidence type="ECO:0000259" key="5">
    <source>
        <dbReference type="Pfam" id="PF00849"/>
    </source>
</evidence>
<dbReference type="Pfam" id="PF00849">
    <property type="entry name" value="PseudoU_synth_2"/>
    <property type="match status" value="1"/>
</dbReference>
<dbReference type="InterPro" id="IPR006145">
    <property type="entry name" value="PsdUridine_synth_RsuA/RluA"/>
</dbReference>
<dbReference type="InterPro" id="IPR050188">
    <property type="entry name" value="RluA_PseudoU_synthase"/>
</dbReference>
<sequence>MSPARRFSYPAAREGETVEERLLAEGYSKRLIVLLKQLPEGLTVAGERVRSTRPLRPGEILAVALPLDPPRVHRLSVGVPVLYEDEDLTVYNKPAGMVCHRSGSHRYDTLENAAEGVFRAMNRLDKDTSGALVAAKHQLAAAKLWRNIEKSYLAVAHGRITGSGRIDLPLGREVPYEPKQAVLPDGLSAVTEYTALGYSPEGDCTLLRCRLLTGRMHQIRVHCAAAGHPLLGDALYGGDSRLIGRQALHCERVSFSHPISGRRLALSAPPPDDLRSLLEACRLSAVLMK</sequence>
<dbReference type="SUPFAM" id="SSF55120">
    <property type="entry name" value="Pseudouridine synthase"/>
    <property type="match status" value="1"/>
</dbReference>
<dbReference type="Gene3D" id="3.30.2350.10">
    <property type="entry name" value="Pseudouridine synthase"/>
    <property type="match status" value="1"/>
</dbReference>
<comment type="catalytic activity">
    <reaction evidence="1">
        <text>a uridine in RNA = a pseudouridine in RNA</text>
        <dbReference type="Rhea" id="RHEA:48348"/>
        <dbReference type="Rhea" id="RHEA-COMP:12068"/>
        <dbReference type="Rhea" id="RHEA-COMP:12069"/>
        <dbReference type="ChEBI" id="CHEBI:65314"/>
        <dbReference type="ChEBI" id="CHEBI:65315"/>
    </reaction>
</comment>
<accession>A0ABR7NEX3</accession>